<comment type="caution">
    <text evidence="2">The sequence shown here is derived from an EMBL/GenBank/DDBJ whole genome shotgun (WGS) entry which is preliminary data.</text>
</comment>
<sequence length="459" mass="47594">MAAVAAGTPAPRRTAWAEGADRIRAAATTEPGRLRIIGAALAALILAFGAVTAWQISERSSAAQGVTNSSEPLSADAAEIYRSLAAANTTEAGGFLVGGVEPAAVRQRYQNDINTAAQLIAEAAASSQGSSASQADVQKLSTQLPVYTGLVETARTDNRQGLPLGGAYLRYANQQMSDILLPTAQHLYRLQSARLQQDYASAESLPWGAWALGVLALGALVWAQRRTYRRTNRVFNPGMLAGTTAAGALLVWLVAAHTVAREDLADSWDHGAKSLQVLSQARIDSLQARGNENLTLVARGAGASYETNYQDEMAALDGTQVGKAPGGLLAQALALADDPAGRAPVQAAAADVAQWSSRHEVANSADTAGNYDTAVADVIIGATDATGKQVNPTATTEYSFDAVDSSLQDALDHEGAEFQKASGDGRRALTGLSIGAAVLALLGAAGSILGVGRRLSEYR</sequence>
<evidence type="ECO:0000313" key="3">
    <source>
        <dbReference type="Proteomes" id="UP001057702"/>
    </source>
</evidence>
<evidence type="ECO:0000256" key="1">
    <source>
        <dbReference type="SAM" id="Phobius"/>
    </source>
</evidence>
<dbReference type="EMBL" id="JANFNG010000010">
    <property type="protein sequence ID" value="MCQ4081869.1"/>
    <property type="molecule type" value="Genomic_DNA"/>
</dbReference>
<protein>
    <recommendedName>
        <fullName evidence="4">Secreted protein</fullName>
    </recommendedName>
</protein>
<accession>A0ABT1PW17</accession>
<gene>
    <name evidence="2" type="ORF">NGB36_14940</name>
</gene>
<feature type="transmembrane region" description="Helical" evidence="1">
    <location>
        <begin position="34"/>
        <end position="54"/>
    </location>
</feature>
<keyword evidence="1" id="KW-0472">Membrane</keyword>
<feature type="transmembrane region" description="Helical" evidence="1">
    <location>
        <begin position="204"/>
        <end position="222"/>
    </location>
</feature>
<proteinExistence type="predicted"/>
<keyword evidence="1" id="KW-0812">Transmembrane</keyword>
<keyword evidence="1" id="KW-1133">Transmembrane helix</keyword>
<dbReference type="Proteomes" id="UP001057702">
    <property type="component" value="Unassembled WGS sequence"/>
</dbReference>
<name>A0ABT1PW17_9ACTN</name>
<evidence type="ECO:0000313" key="2">
    <source>
        <dbReference type="EMBL" id="MCQ4081869.1"/>
    </source>
</evidence>
<feature type="transmembrane region" description="Helical" evidence="1">
    <location>
        <begin position="234"/>
        <end position="255"/>
    </location>
</feature>
<evidence type="ECO:0008006" key="4">
    <source>
        <dbReference type="Google" id="ProtNLM"/>
    </source>
</evidence>
<keyword evidence="3" id="KW-1185">Reference proteome</keyword>
<reference evidence="2" key="1">
    <citation type="submission" date="2022-06" db="EMBL/GenBank/DDBJ databases">
        <title>Draft genome sequence of Streptomyces sp. RB6PN25 isolated from peat swamp forest in Thailand.</title>
        <authorList>
            <person name="Duangmal K."/>
            <person name="Klaysubun C."/>
        </authorList>
    </citation>
    <scope>NUCLEOTIDE SEQUENCE</scope>
    <source>
        <strain evidence="2">RB6PN25</strain>
    </source>
</reference>
<feature type="transmembrane region" description="Helical" evidence="1">
    <location>
        <begin position="428"/>
        <end position="451"/>
    </location>
</feature>
<organism evidence="2 3">
    <name type="scientific">Streptomyces humicola</name>
    <dbReference type="NCBI Taxonomy" id="2953240"/>
    <lineage>
        <taxon>Bacteria</taxon>
        <taxon>Bacillati</taxon>
        <taxon>Actinomycetota</taxon>
        <taxon>Actinomycetes</taxon>
        <taxon>Kitasatosporales</taxon>
        <taxon>Streptomycetaceae</taxon>
        <taxon>Streptomyces</taxon>
    </lineage>
</organism>